<dbReference type="OrthoDB" id="9800696at2"/>
<comment type="caution">
    <text evidence="14">The sequence shown here is derived from an EMBL/GenBank/DDBJ whole genome shotgun (WGS) entry which is preliminary data.</text>
</comment>
<dbReference type="GO" id="GO:0000049">
    <property type="term" value="F:tRNA binding"/>
    <property type="evidence" value="ECO:0007669"/>
    <property type="project" value="UniProtKB-KW"/>
</dbReference>
<dbReference type="Gene3D" id="3.40.50.620">
    <property type="entry name" value="HUPs"/>
    <property type="match status" value="1"/>
</dbReference>
<keyword evidence="3 11" id="KW-0808">Transferase</keyword>
<dbReference type="InterPro" id="IPR023382">
    <property type="entry name" value="MnmA-like_central_sf"/>
</dbReference>
<organism evidence="14 15">
    <name type="scientific">Anaerosalibacter bizertensis</name>
    <dbReference type="NCBI Taxonomy" id="932217"/>
    <lineage>
        <taxon>Bacteria</taxon>
        <taxon>Bacillati</taxon>
        <taxon>Bacillota</taxon>
        <taxon>Tissierellia</taxon>
        <taxon>Tissierellales</taxon>
        <taxon>Sporanaerobacteraceae</taxon>
        <taxon>Anaerosalibacter</taxon>
    </lineage>
</organism>
<dbReference type="FunFam" id="2.40.30.10:FF:000023">
    <property type="entry name" value="tRNA-specific 2-thiouridylase MnmA"/>
    <property type="match status" value="1"/>
</dbReference>
<evidence type="ECO:0000256" key="3">
    <source>
        <dbReference type="ARBA" id="ARBA00022679"/>
    </source>
</evidence>
<dbReference type="GO" id="GO:0005524">
    <property type="term" value="F:ATP binding"/>
    <property type="evidence" value="ECO:0007669"/>
    <property type="project" value="UniProtKB-KW"/>
</dbReference>
<dbReference type="RefSeq" id="WP_154481587.1">
    <property type="nucleotide sequence ID" value="NZ_JAHLOA010000008.1"/>
</dbReference>
<proteinExistence type="inferred from homology"/>
<dbReference type="EC" id="2.8.1.13" evidence="11"/>
<keyword evidence="5 11" id="KW-0547">Nucleotide-binding</keyword>
<dbReference type="GO" id="GO:0005737">
    <property type="term" value="C:cytoplasm"/>
    <property type="evidence" value="ECO:0007669"/>
    <property type="project" value="UniProtKB-SubCell"/>
</dbReference>
<comment type="catalytic activity">
    <reaction evidence="9 11">
        <text>S-sulfanyl-L-cysteinyl-[protein] + uridine(34) in tRNA + AH2 + ATP = 2-thiouridine(34) in tRNA + L-cysteinyl-[protein] + A + AMP + diphosphate + H(+)</text>
        <dbReference type="Rhea" id="RHEA:47032"/>
        <dbReference type="Rhea" id="RHEA-COMP:10131"/>
        <dbReference type="Rhea" id="RHEA-COMP:11726"/>
        <dbReference type="Rhea" id="RHEA-COMP:11727"/>
        <dbReference type="Rhea" id="RHEA-COMP:11728"/>
        <dbReference type="ChEBI" id="CHEBI:13193"/>
        <dbReference type="ChEBI" id="CHEBI:15378"/>
        <dbReference type="ChEBI" id="CHEBI:17499"/>
        <dbReference type="ChEBI" id="CHEBI:29950"/>
        <dbReference type="ChEBI" id="CHEBI:30616"/>
        <dbReference type="ChEBI" id="CHEBI:33019"/>
        <dbReference type="ChEBI" id="CHEBI:61963"/>
        <dbReference type="ChEBI" id="CHEBI:65315"/>
        <dbReference type="ChEBI" id="CHEBI:87170"/>
        <dbReference type="ChEBI" id="CHEBI:456215"/>
        <dbReference type="EC" id="2.8.1.13"/>
    </reaction>
</comment>
<evidence type="ECO:0000259" key="12">
    <source>
        <dbReference type="Pfam" id="PF20258"/>
    </source>
</evidence>
<keyword evidence="2 11" id="KW-0820">tRNA-binding</keyword>
<name>A0A844FE38_9FIRM</name>
<evidence type="ECO:0000256" key="5">
    <source>
        <dbReference type="ARBA" id="ARBA00022741"/>
    </source>
</evidence>
<feature type="binding site" evidence="11">
    <location>
        <position position="34"/>
    </location>
    <ligand>
        <name>ATP</name>
        <dbReference type="ChEBI" id="CHEBI:30616"/>
    </ligand>
</feature>
<comment type="similarity">
    <text evidence="11">Belongs to the MnmA/TRMU family.</text>
</comment>
<keyword evidence="4 11" id="KW-0819">tRNA processing</keyword>
<evidence type="ECO:0000256" key="11">
    <source>
        <dbReference type="HAMAP-Rule" id="MF_00144"/>
    </source>
</evidence>
<dbReference type="GO" id="GO:0103016">
    <property type="term" value="F:tRNA-uridine 2-sulfurtransferase activity"/>
    <property type="evidence" value="ECO:0007669"/>
    <property type="project" value="UniProtKB-EC"/>
</dbReference>
<feature type="domain" description="tRNA-specific 2-thiouridylase MnmA-like central" evidence="13">
    <location>
        <begin position="210"/>
        <end position="274"/>
    </location>
</feature>
<dbReference type="Pfam" id="PF03054">
    <property type="entry name" value="tRNA_Me_trans"/>
    <property type="match status" value="1"/>
</dbReference>
<dbReference type="InterPro" id="IPR046884">
    <property type="entry name" value="MnmA-like_central"/>
</dbReference>
<feature type="site" description="Interaction with tRNA" evidence="11">
    <location>
        <position position="128"/>
    </location>
</feature>
<evidence type="ECO:0000256" key="6">
    <source>
        <dbReference type="ARBA" id="ARBA00022840"/>
    </source>
</evidence>
<protein>
    <recommendedName>
        <fullName evidence="11">tRNA-specific 2-thiouridylase MnmA</fullName>
        <ecNumber evidence="11">2.8.1.13</ecNumber>
    </recommendedName>
</protein>
<sequence length="359" mass="40800">MKKKVVLGMSGGVDSSVAAYILKEAGYDVIGVTMTMIPKDEEFDEKEGGCCSISSVNDARKVAEKLDIPFYVMNFKDVFERKVINYFVDEYLQGRTPNPCVVCNKYIKFDEFLRKAEGLGAYYVATGHYANIEKDESTDRYLLKRAADSKKDQTYFLYNMTQYQLEHTLMPLYNITKDRVREIAEKIDLNVHNKPDSEEICFIPDDDHGKFIKNREPDKVKPGYFVDENGHTLGKHKGIVYYTVGQRKGLGIAVGRKVFVQKIIPEKNLIVIGDEDKIFKSKLYAEDINIIPYDNIPKDLEVTAKVRYSMKETKALVNPHKDGAIVEFKSPQRAITKGQSVVFYDGDVVVGGGIIKEVY</sequence>
<reference evidence="14 15" key="1">
    <citation type="submission" date="2019-08" db="EMBL/GenBank/DDBJ databases">
        <title>In-depth cultivation of the pig gut microbiome towards novel bacterial diversity and tailored functional studies.</title>
        <authorList>
            <person name="Wylensek D."/>
            <person name="Hitch T.C.A."/>
            <person name="Clavel T."/>
        </authorList>
    </citation>
    <scope>NUCLEOTIDE SEQUENCE [LARGE SCALE GENOMIC DNA]</scope>
    <source>
        <strain evidence="14 15">Med78-601-WT-4W-RMD-3</strain>
    </source>
</reference>
<evidence type="ECO:0000256" key="1">
    <source>
        <dbReference type="ARBA" id="ARBA00022490"/>
    </source>
</evidence>
<dbReference type="FunFam" id="2.30.30.280:FF:000001">
    <property type="entry name" value="tRNA-specific 2-thiouridylase MnmA"/>
    <property type="match status" value="1"/>
</dbReference>
<keyword evidence="1 11" id="KW-0963">Cytoplasm</keyword>
<evidence type="ECO:0000313" key="14">
    <source>
        <dbReference type="EMBL" id="MSS42257.1"/>
    </source>
</evidence>
<evidence type="ECO:0000256" key="7">
    <source>
        <dbReference type="ARBA" id="ARBA00022884"/>
    </source>
</evidence>
<accession>A0A844FE38</accession>
<keyword evidence="8" id="KW-1015">Disulfide bond</keyword>
<feature type="binding site" evidence="11">
    <location>
        <position position="127"/>
    </location>
    <ligand>
        <name>ATP</name>
        <dbReference type="ChEBI" id="CHEBI:30616"/>
    </ligand>
</feature>
<evidence type="ECO:0000256" key="10">
    <source>
        <dbReference type="ARBA" id="ARBA00056575"/>
    </source>
</evidence>
<comment type="function">
    <text evidence="10 11">Catalyzes the 2-thiolation of uridine at the wobble position (U34) of tRNA, leading to the formation of s(2)U34.</text>
</comment>
<dbReference type="Pfam" id="PF20258">
    <property type="entry name" value="tRNA_Me_trans_C"/>
    <property type="match status" value="1"/>
</dbReference>
<evidence type="ECO:0000256" key="2">
    <source>
        <dbReference type="ARBA" id="ARBA00022555"/>
    </source>
</evidence>
<dbReference type="PANTHER" id="PTHR11933">
    <property type="entry name" value="TRNA 5-METHYLAMINOMETHYL-2-THIOURIDYLATE -METHYLTRANSFERASE"/>
    <property type="match status" value="1"/>
</dbReference>
<dbReference type="Pfam" id="PF20259">
    <property type="entry name" value="tRNA_Me_trans_M"/>
    <property type="match status" value="1"/>
</dbReference>
<dbReference type="Gene3D" id="2.40.30.10">
    <property type="entry name" value="Translation factors"/>
    <property type="match status" value="1"/>
</dbReference>
<feature type="region of interest" description="Interaction with tRNA" evidence="11">
    <location>
        <begin position="307"/>
        <end position="308"/>
    </location>
</feature>
<dbReference type="PANTHER" id="PTHR11933:SF5">
    <property type="entry name" value="MITOCHONDRIAL TRNA-SPECIFIC 2-THIOURIDYLASE 1"/>
    <property type="match status" value="1"/>
</dbReference>
<comment type="caution">
    <text evidence="11">Lacks conserved residue(s) required for the propagation of feature annotation.</text>
</comment>
<feature type="site" description="Interaction with tRNA" evidence="11">
    <location>
        <position position="339"/>
    </location>
</feature>
<dbReference type="Gene3D" id="2.30.30.280">
    <property type="entry name" value="Adenine nucleotide alpha hydrolases-like domains"/>
    <property type="match status" value="1"/>
</dbReference>
<dbReference type="CDD" id="cd01998">
    <property type="entry name" value="MnmA_TRMU-like"/>
    <property type="match status" value="1"/>
</dbReference>
<dbReference type="HAMAP" id="MF_00144">
    <property type="entry name" value="tRNA_thiouridyl_MnmA"/>
    <property type="match status" value="1"/>
</dbReference>
<dbReference type="GO" id="GO:0002143">
    <property type="term" value="P:tRNA wobble position uridine thiolation"/>
    <property type="evidence" value="ECO:0007669"/>
    <property type="project" value="TreeGrafter"/>
</dbReference>
<keyword evidence="7 11" id="KW-0694">RNA-binding</keyword>
<dbReference type="EMBL" id="VULR01000001">
    <property type="protein sequence ID" value="MSS42257.1"/>
    <property type="molecule type" value="Genomic_DNA"/>
</dbReference>
<feature type="active site" description="Nucleophile" evidence="11">
    <location>
        <position position="103"/>
    </location>
</feature>
<gene>
    <name evidence="11 14" type="primary">mnmA</name>
    <name evidence="14" type="ORF">FYJ27_00710</name>
</gene>
<dbReference type="AlphaFoldDB" id="A0A844FE38"/>
<evidence type="ECO:0000256" key="4">
    <source>
        <dbReference type="ARBA" id="ARBA00022694"/>
    </source>
</evidence>
<keyword evidence="6 11" id="KW-0067">ATP-binding</keyword>
<evidence type="ECO:0000256" key="9">
    <source>
        <dbReference type="ARBA" id="ARBA00051542"/>
    </source>
</evidence>
<dbReference type="FunFam" id="3.40.50.620:FF:000115">
    <property type="entry name" value="tRNA-specific 2-thiouridylase MnmA"/>
    <property type="match status" value="1"/>
</dbReference>
<dbReference type="InterPro" id="IPR004506">
    <property type="entry name" value="MnmA-like"/>
</dbReference>
<dbReference type="Proteomes" id="UP000462760">
    <property type="component" value="Unassembled WGS sequence"/>
</dbReference>
<dbReference type="NCBIfam" id="NF001138">
    <property type="entry name" value="PRK00143.1"/>
    <property type="match status" value="1"/>
</dbReference>
<dbReference type="SUPFAM" id="SSF52402">
    <property type="entry name" value="Adenine nucleotide alpha hydrolases-like"/>
    <property type="match status" value="1"/>
</dbReference>
<feature type="binding site" evidence="11">
    <location>
        <begin position="8"/>
        <end position="15"/>
    </location>
    <ligand>
        <name>ATP</name>
        <dbReference type="ChEBI" id="CHEBI:30616"/>
    </ligand>
</feature>
<feature type="domain" description="tRNA-specific 2-thiouridylase MnmA-like C-terminal" evidence="12">
    <location>
        <begin position="281"/>
        <end position="355"/>
    </location>
</feature>
<dbReference type="NCBIfam" id="TIGR00420">
    <property type="entry name" value="trmU"/>
    <property type="match status" value="1"/>
</dbReference>
<dbReference type="InterPro" id="IPR046885">
    <property type="entry name" value="MnmA-like_C"/>
</dbReference>
<comment type="subcellular location">
    <subcellularLocation>
        <location evidence="11">Cytoplasm</location>
    </subcellularLocation>
</comment>
<feature type="active site" description="Cysteine persulfide intermediate" evidence="11">
    <location>
        <position position="201"/>
    </location>
</feature>
<evidence type="ECO:0000313" key="15">
    <source>
        <dbReference type="Proteomes" id="UP000462760"/>
    </source>
</evidence>
<evidence type="ECO:0000259" key="13">
    <source>
        <dbReference type="Pfam" id="PF20259"/>
    </source>
</evidence>
<dbReference type="InterPro" id="IPR014729">
    <property type="entry name" value="Rossmann-like_a/b/a_fold"/>
</dbReference>
<evidence type="ECO:0000256" key="8">
    <source>
        <dbReference type="ARBA" id="ARBA00023157"/>
    </source>
</evidence>
<feature type="region of interest" description="Interaction with tRNA" evidence="11">
    <location>
        <begin position="151"/>
        <end position="153"/>
    </location>
</feature>